<proteinExistence type="predicted"/>
<comment type="caution">
    <text evidence="1">The sequence shown here is derived from an EMBL/GenBank/DDBJ whole genome shotgun (WGS) entry which is preliminary data.</text>
</comment>
<keyword evidence="2" id="KW-1185">Reference proteome</keyword>
<reference evidence="1" key="1">
    <citation type="journal article" date="2021" name="Open Biol.">
        <title>Shared evolutionary footprints suggest mitochondrial oxidative damage underlies multiple complex I losses in fungi.</title>
        <authorList>
            <person name="Schikora-Tamarit M.A."/>
            <person name="Marcet-Houben M."/>
            <person name="Nosek J."/>
            <person name="Gabaldon T."/>
        </authorList>
    </citation>
    <scope>NUCLEOTIDE SEQUENCE</scope>
    <source>
        <strain evidence="1">CBS2887</strain>
    </source>
</reference>
<accession>A0A9P8TMV7</accession>
<dbReference type="OrthoDB" id="10577732at2759"/>
<dbReference type="EMBL" id="JAEUBG010002357">
    <property type="protein sequence ID" value="KAH3684691.1"/>
    <property type="molecule type" value="Genomic_DNA"/>
</dbReference>
<organism evidence="1 2">
    <name type="scientific">Wickerhamomyces pijperi</name>
    <name type="common">Yeast</name>
    <name type="synonym">Pichia pijperi</name>
    <dbReference type="NCBI Taxonomy" id="599730"/>
    <lineage>
        <taxon>Eukaryota</taxon>
        <taxon>Fungi</taxon>
        <taxon>Dikarya</taxon>
        <taxon>Ascomycota</taxon>
        <taxon>Saccharomycotina</taxon>
        <taxon>Saccharomycetes</taxon>
        <taxon>Phaffomycetales</taxon>
        <taxon>Wickerhamomycetaceae</taxon>
        <taxon>Wickerhamomyces</taxon>
    </lineage>
</organism>
<gene>
    <name evidence="1" type="ORF">WICPIJ_004326</name>
</gene>
<dbReference type="Proteomes" id="UP000774326">
    <property type="component" value="Unassembled WGS sequence"/>
</dbReference>
<protein>
    <submittedName>
        <fullName evidence="1">Uncharacterized protein</fullName>
    </submittedName>
</protein>
<evidence type="ECO:0000313" key="1">
    <source>
        <dbReference type="EMBL" id="KAH3684691.1"/>
    </source>
</evidence>
<name>A0A9P8TMV7_WICPI</name>
<evidence type="ECO:0000313" key="2">
    <source>
        <dbReference type="Proteomes" id="UP000774326"/>
    </source>
</evidence>
<dbReference type="AlphaFoldDB" id="A0A9P8TMV7"/>
<reference evidence="1" key="2">
    <citation type="submission" date="2021-01" db="EMBL/GenBank/DDBJ databases">
        <authorList>
            <person name="Schikora-Tamarit M.A."/>
        </authorList>
    </citation>
    <scope>NUCLEOTIDE SEQUENCE</scope>
    <source>
        <strain evidence="1">CBS2887</strain>
    </source>
</reference>
<sequence length="72" mass="8009">MSSPISNLKINLSNSLSRMAKEPALFLASINPSGLTTEDPITFTSLDWKIDNDIKDLKFFGKFLSILAFSTR</sequence>